<feature type="region of interest" description="Disordered" evidence="1">
    <location>
        <begin position="300"/>
        <end position="331"/>
    </location>
</feature>
<sequence length="799" mass="86319">MFKRLLATYYLYSLTVALANHAERSILPENAVIFDQVETSATTRTARLRATLPIFELVYGRNSEYQLGRALEEYMLVRGHPLSTMAYNVEPDLGMFDWLGYDRGRRVLSGIPPVAQPPVVPFNSASYLDIYVYIGSDRSHRLRTVLGIVIRDRNDTRTAASTPTTLASVDEQVPQPRGVVLRMLIAACVLLAVLILGGLGWMVAMRGYFSRTRRPMVQSQSLPRAQSHRPNGRSLPSSSNRVSSITSTRRRVRTADHGTPSPSRPALELSPEQAKGPFPPGTRKRAATLLQTIHTRAIRGSPKIGFTSNKASPSSDISSTTGRKGFSPRLGLGQFSPRLEIEDRWRKGSGSLAVMTEESPGLVNSWSSALRLDPFHSPERKGNSVDALGRKAGSMDLPETQGRPASPTPNKGLCIGGNKTMSVSELFRSGIATDSIVDDSGVSSDRYDHAGNLGFMDNTSSAQTAVGTQVTPQARPGLTRAESYAERTNQLGLALLFPPASMYAKPANGALGIGFDSFFSPATGRPLAEPRYGEVSCERMVRVGHSQETLTTAYVTASESGVSPIGEQPERDSTSAIPEEIEAIGSPSILHSQVAELDGPSLTVGDLQTARTESPDRPLDVDPDQSLSVEYGRADRSLRALDSFPLMLRGSLSCFPEDVSLNTPILPSTGSAQSQVTHREAFDIMLLPTDDSRQGCLVLTRVGDDSGEHEENEITGDNTGGISFMVAHEASNLVGRSEGDSILSPDLSEHATEQTDSIISREQDSNMRSSVDSIVSGRRADRSSNGLKFAAHLFLSSGN</sequence>
<evidence type="ECO:0008006" key="6">
    <source>
        <dbReference type="Google" id="ProtNLM"/>
    </source>
</evidence>
<evidence type="ECO:0000313" key="5">
    <source>
        <dbReference type="Proteomes" id="UP000044841"/>
    </source>
</evidence>
<evidence type="ECO:0000313" key="4">
    <source>
        <dbReference type="EMBL" id="CUA70755.1"/>
    </source>
</evidence>
<feature type="region of interest" description="Disordered" evidence="1">
    <location>
        <begin position="761"/>
        <end position="781"/>
    </location>
</feature>
<feature type="region of interest" description="Disordered" evidence="1">
    <location>
        <begin position="218"/>
        <end position="283"/>
    </location>
</feature>
<keyword evidence="3" id="KW-0732">Signal</keyword>
<dbReference type="AlphaFoldDB" id="A0A0K6FWX0"/>
<feature type="transmembrane region" description="Helical" evidence="2">
    <location>
        <begin position="179"/>
        <end position="204"/>
    </location>
</feature>
<keyword evidence="2" id="KW-0812">Transmembrane</keyword>
<gene>
    <name evidence="4" type="ORF">RSOLAG22IIIB_09085</name>
</gene>
<dbReference type="Proteomes" id="UP000044841">
    <property type="component" value="Unassembled WGS sequence"/>
</dbReference>
<evidence type="ECO:0000256" key="1">
    <source>
        <dbReference type="SAM" id="MobiDB-lite"/>
    </source>
</evidence>
<accession>A0A0K6FWX0</accession>
<feature type="region of interest" description="Disordered" evidence="1">
    <location>
        <begin position="374"/>
        <end position="415"/>
    </location>
</feature>
<feature type="compositionally biased region" description="Low complexity" evidence="1">
    <location>
        <begin position="234"/>
        <end position="247"/>
    </location>
</feature>
<feature type="chain" id="PRO_5005502465" description="Transmembrane protein" evidence="3">
    <location>
        <begin position="20"/>
        <end position="799"/>
    </location>
</feature>
<feature type="compositionally biased region" description="Polar residues" evidence="1">
    <location>
        <begin position="306"/>
        <end position="322"/>
    </location>
</feature>
<feature type="signal peptide" evidence="3">
    <location>
        <begin position="1"/>
        <end position="19"/>
    </location>
</feature>
<name>A0A0K6FWX0_9AGAM</name>
<evidence type="ECO:0000256" key="2">
    <source>
        <dbReference type="SAM" id="Phobius"/>
    </source>
</evidence>
<feature type="compositionally biased region" description="Basic and acidic residues" evidence="1">
    <location>
        <begin position="374"/>
        <end position="383"/>
    </location>
</feature>
<keyword evidence="2" id="KW-0472">Membrane</keyword>
<dbReference type="EMBL" id="CYGV01001194">
    <property type="protein sequence ID" value="CUA70755.1"/>
    <property type="molecule type" value="Genomic_DNA"/>
</dbReference>
<protein>
    <recommendedName>
        <fullName evidence="6">Transmembrane protein</fullName>
    </recommendedName>
</protein>
<keyword evidence="5" id="KW-1185">Reference proteome</keyword>
<keyword evidence="2" id="KW-1133">Transmembrane helix</keyword>
<organism evidence="4 5">
    <name type="scientific">Rhizoctonia solani</name>
    <dbReference type="NCBI Taxonomy" id="456999"/>
    <lineage>
        <taxon>Eukaryota</taxon>
        <taxon>Fungi</taxon>
        <taxon>Dikarya</taxon>
        <taxon>Basidiomycota</taxon>
        <taxon>Agaricomycotina</taxon>
        <taxon>Agaricomycetes</taxon>
        <taxon>Cantharellales</taxon>
        <taxon>Ceratobasidiaceae</taxon>
        <taxon>Rhizoctonia</taxon>
    </lineage>
</organism>
<reference evidence="4 5" key="1">
    <citation type="submission" date="2015-07" db="EMBL/GenBank/DDBJ databases">
        <authorList>
            <person name="Noorani M."/>
        </authorList>
    </citation>
    <scope>NUCLEOTIDE SEQUENCE [LARGE SCALE GENOMIC DNA]</scope>
    <source>
        <strain evidence="4">BBA 69670</strain>
    </source>
</reference>
<proteinExistence type="predicted"/>
<evidence type="ECO:0000256" key="3">
    <source>
        <dbReference type="SAM" id="SignalP"/>
    </source>
</evidence>